<proteinExistence type="predicted"/>
<evidence type="ECO:0000313" key="2">
    <source>
        <dbReference type="EMBL" id="GBP57477.1"/>
    </source>
</evidence>
<feature type="region of interest" description="Disordered" evidence="1">
    <location>
        <begin position="71"/>
        <end position="100"/>
    </location>
</feature>
<sequence>MKFISIEYGNSSGSLRGIDDWFPSDGRDTSSARYLVSRSAHCYSRETTKKAWAEPRIGAHIAAVRYPIHASAGPRKSDLSGPRRRPQFGTAARAQLIKGN</sequence>
<dbReference type="AlphaFoldDB" id="A0A4C1X5B6"/>
<comment type="caution">
    <text evidence="2">The sequence shown here is derived from an EMBL/GenBank/DDBJ whole genome shotgun (WGS) entry which is preliminary data.</text>
</comment>
<evidence type="ECO:0000256" key="1">
    <source>
        <dbReference type="SAM" id="MobiDB-lite"/>
    </source>
</evidence>
<accession>A0A4C1X5B6</accession>
<keyword evidence="3" id="KW-1185">Reference proteome</keyword>
<organism evidence="2 3">
    <name type="scientific">Eumeta variegata</name>
    <name type="common">Bagworm moth</name>
    <name type="synonym">Eumeta japonica</name>
    <dbReference type="NCBI Taxonomy" id="151549"/>
    <lineage>
        <taxon>Eukaryota</taxon>
        <taxon>Metazoa</taxon>
        <taxon>Ecdysozoa</taxon>
        <taxon>Arthropoda</taxon>
        <taxon>Hexapoda</taxon>
        <taxon>Insecta</taxon>
        <taxon>Pterygota</taxon>
        <taxon>Neoptera</taxon>
        <taxon>Endopterygota</taxon>
        <taxon>Lepidoptera</taxon>
        <taxon>Glossata</taxon>
        <taxon>Ditrysia</taxon>
        <taxon>Tineoidea</taxon>
        <taxon>Psychidae</taxon>
        <taxon>Oiketicinae</taxon>
        <taxon>Eumeta</taxon>
    </lineage>
</organism>
<evidence type="ECO:0000313" key="3">
    <source>
        <dbReference type="Proteomes" id="UP000299102"/>
    </source>
</evidence>
<dbReference type="EMBL" id="BGZK01000717">
    <property type="protein sequence ID" value="GBP57477.1"/>
    <property type="molecule type" value="Genomic_DNA"/>
</dbReference>
<name>A0A4C1X5B6_EUMVA</name>
<gene>
    <name evidence="2" type="ORF">EVAR_36129_1</name>
</gene>
<reference evidence="2 3" key="1">
    <citation type="journal article" date="2019" name="Commun. Biol.">
        <title>The bagworm genome reveals a unique fibroin gene that provides high tensile strength.</title>
        <authorList>
            <person name="Kono N."/>
            <person name="Nakamura H."/>
            <person name="Ohtoshi R."/>
            <person name="Tomita M."/>
            <person name="Numata K."/>
            <person name="Arakawa K."/>
        </authorList>
    </citation>
    <scope>NUCLEOTIDE SEQUENCE [LARGE SCALE GENOMIC DNA]</scope>
</reference>
<dbReference type="Proteomes" id="UP000299102">
    <property type="component" value="Unassembled WGS sequence"/>
</dbReference>
<protein>
    <submittedName>
        <fullName evidence="2">Uncharacterized protein</fullName>
    </submittedName>
</protein>